<sequence>MSEINPMAAPQSAYHADLARIPMYNAKTMLRAHLGWNYHVPSEFSSWSASLLWVLVHAVSKSTNFKKLASIDRKISSPSSGLDDIAYIADYSQGEYLIHGVLREVDGFQAVSLSQLINAGLFVNFAGLQPDAAKYELHNRSQALRREYSGNTWPLSSRVTPAYRALGACFGVHWEAFMTLAFISVCARGDLSRAEDQVVLFLDLDLLPFQQVVEAPNPAFRALTVPDDGIAEADQLANWLYLFRTLIEKQFLDEERQNAEKQEAEKDVADLLGGLTVNDQNDIGSSSDPIVGTAYPAKNPLPIPQLTQSKAFLPVSEAKTTASGPVYAAAAEDSSSASRNPAPGKQTPPPSSSTTHRNLDEGTSSPASSSSKLTAASTATTTVPEADTETISYANAPWNWMVSELSKWTKSATRDGDKQS</sequence>
<reference evidence="2" key="1">
    <citation type="submission" date="2023-08" db="EMBL/GenBank/DDBJ databases">
        <title>Black Yeasts Isolated from many extreme environments.</title>
        <authorList>
            <person name="Coleine C."/>
            <person name="Stajich J.E."/>
            <person name="Selbmann L."/>
        </authorList>
    </citation>
    <scope>NUCLEOTIDE SEQUENCE</scope>
    <source>
        <strain evidence="2">CCFEE 5810</strain>
    </source>
</reference>
<name>A0AAN7W8Q6_9PEZI</name>
<proteinExistence type="predicted"/>
<evidence type="ECO:0000313" key="3">
    <source>
        <dbReference type="Proteomes" id="UP001310594"/>
    </source>
</evidence>
<evidence type="ECO:0000313" key="2">
    <source>
        <dbReference type="EMBL" id="KAK5697579.1"/>
    </source>
</evidence>
<gene>
    <name evidence="2" type="ORF">LTR97_007717</name>
</gene>
<feature type="compositionally biased region" description="Low complexity" evidence="1">
    <location>
        <begin position="363"/>
        <end position="382"/>
    </location>
</feature>
<protein>
    <submittedName>
        <fullName evidence="2">Uncharacterized protein</fullName>
    </submittedName>
</protein>
<feature type="region of interest" description="Disordered" evidence="1">
    <location>
        <begin position="327"/>
        <end position="391"/>
    </location>
</feature>
<accession>A0AAN7W8Q6</accession>
<evidence type="ECO:0000256" key="1">
    <source>
        <dbReference type="SAM" id="MobiDB-lite"/>
    </source>
</evidence>
<dbReference type="AlphaFoldDB" id="A0AAN7W8Q6"/>
<feature type="compositionally biased region" description="Low complexity" evidence="1">
    <location>
        <begin position="328"/>
        <end position="338"/>
    </location>
</feature>
<organism evidence="2 3">
    <name type="scientific">Elasticomyces elasticus</name>
    <dbReference type="NCBI Taxonomy" id="574655"/>
    <lineage>
        <taxon>Eukaryota</taxon>
        <taxon>Fungi</taxon>
        <taxon>Dikarya</taxon>
        <taxon>Ascomycota</taxon>
        <taxon>Pezizomycotina</taxon>
        <taxon>Dothideomycetes</taxon>
        <taxon>Dothideomycetidae</taxon>
        <taxon>Mycosphaerellales</taxon>
        <taxon>Teratosphaeriaceae</taxon>
        <taxon>Elasticomyces</taxon>
    </lineage>
</organism>
<dbReference type="Proteomes" id="UP001310594">
    <property type="component" value="Unassembled WGS sequence"/>
</dbReference>
<dbReference type="EMBL" id="JAVRQU010000011">
    <property type="protein sequence ID" value="KAK5697579.1"/>
    <property type="molecule type" value="Genomic_DNA"/>
</dbReference>
<comment type="caution">
    <text evidence="2">The sequence shown here is derived from an EMBL/GenBank/DDBJ whole genome shotgun (WGS) entry which is preliminary data.</text>
</comment>